<feature type="transmembrane region" description="Helical" evidence="1">
    <location>
        <begin position="230"/>
        <end position="255"/>
    </location>
</feature>
<feature type="transmembrane region" description="Helical" evidence="1">
    <location>
        <begin position="20"/>
        <end position="49"/>
    </location>
</feature>
<dbReference type="Proteomes" id="UP001497453">
    <property type="component" value="Chromosome 2"/>
</dbReference>
<evidence type="ECO:0000313" key="2">
    <source>
        <dbReference type="EMBL" id="CAL1700464.1"/>
    </source>
</evidence>
<accession>A0ABP1D186</accession>
<keyword evidence="1" id="KW-1133">Transmembrane helix</keyword>
<name>A0ABP1D186_9APHY</name>
<feature type="transmembrane region" description="Helical" evidence="1">
    <location>
        <begin position="96"/>
        <end position="119"/>
    </location>
</feature>
<protein>
    <submittedName>
        <fullName evidence="2">Uncharacterized protein</fullName>
    </submittedName>
</protein>
<reference evidence="3" key="1">
    <citation type="submission" date="2024-04" db="EMBL/GenBank/DDBJ databases">
        <authorList>
            <person name="Shaw F."/>
            <person name="Minotto A."/>
        </authorList>
    </citation>
    <scope>NUCLEOTIDE SEQUENCE [LARGE SCALE GENOMIC DNA]</scope>
</reference>
<evidence type="ECO:0000256" key="1">
    <source>
        <dbReference type="SAM" id="Phobius"/>
    </source>
</evidence>
<keyword evidence="1" id="KW-0812">Transmembrane</keyword>
<evidence type="ECO:0000313" key="3">
    <source>
        <dbReference type="Proteomes" id="UP001497453"/>
    </source>
</evidence>
<proteinExistence type="predicted"/>
<sequence>MSNTTAADAFPPPPPPGLNYIAVVQSSLNALMIGTVWSAMLVPLLLTLFVFSTRELRRKPIFLLSVCAILLGLGEGSLNCYMMVQLMLRPLEPMSPAFVMAFGALEIMIPILVESILVVRLLAVYPPARSSWARIFIVFGPLVLIKIGRLVNVSVGLAQMWAIVRSIDNPLEAGQAQWRRHPAMQIEWIFQIVDNMYSSALFLWRLRYGSKLAKESNVNRTSSHLSKLRTLFWISVSNFVFPVFLSLAQVIFANVDNDYSLAAYVFMTNNYVEIIGVLLATVWTAGSNWTEHKTQHNSSSAISTMLFRRKKPRKDISTLGSVTVTKTEFTLGDNESTTSHIQLHEFGGSVTDMKKPTPAINI</sequence>
<organism evidence="2 3">
    <name type="scientific">Somion occarium</name>
    <dbReference type="NCBI Taxonomy" id="3059160"/>
    <lineage>
        <taxon>Eukaryota</taxon>
        <taxon>Fungi</taxon>
        <taxon>Dikarya</taxon>
        <taxon>Basidiomycota</taxon>
        <taxon>Agaricomycotina</taxon>
        <taxon>Agaricomycetes</taxon>
        <taxon>Polyporales</taxon>
        <taxon>Cerrenaceae</taxon>
        <taxon>Somion</taxon>
    </lineage>
</organism>
<gene>
    <name evidence="2" type="ORF">GFSPODELE1_LOCUS3162</name>
</gene>
<keyword evidence="3" id="KW-1185">Reference proteome</keyword>
<feature type="transmembrane region" description="Helical" evidence="1">
    <location>
        <begin position="61"/>
        <end position="84"/>
    </location>
</feature>
<dbReference type="EMBL" id="OZ037945">
    <property type="protein sequence ID" value="CAL1700464.1"/>
    <property type="molecule type" value="Genomic_DNA"/>
</dbReference>
<feature type="transmembrane region" description="Helical" evidence="1">
    <location>
        <begin position="261"/>
        <end position="283"/>
    </location>
</feature>
<keyword evidence="1" id="KW-0472">Membrane</keyword>